<dbReference type="InterPro" id="IPR011200">
    <property type="entry name" value="UCP012608"/>
</dbReference>
<accession>A0A2S3ZAC9</accession>
<organism evidence="1 2">
    <name type="scientific">Cryobacterium zongtaii</name>
    <dbReference type="NCBI Taxonomy" id="1259217"/>
    <lineage>
        <taxon>Bacteria</taxon>
        <taxon>Bacillati</taxon>
        <taxon>Actinomycetota</taxon>
        <taxon>Actinomycetes</taxon>
        <taxon>Micrococcales</taxon>
        <taxon>Microbacteriaceae</taxon>
        <taxon>Cryobacterium</taxon>
    </lineage>
</organism>
<evidence type="ECO:0000313" key="1">
    <source>
        <dbReference type="EMBL" id="POH62533.1"/>
    </source>
</evidence>
<keyword evidence="2" id="KW-1185">Reference proteome</keyword>
<evidence type="ECO:0000313" key="2">
    <source>
        <dbReference type="Proteomes" id="UP000237340"/>
    </source>
</evidence>
<dbReference type="AlphaFoldDB" id="A0A2S3ZAC9"/>
<sequence>MSSAPACCSPCSWSASAPVPDLSRTPVEQRALDLEKTADWYRRFRLFETPGQSGLYADWAGGVEDDAEVLALIITLPRPKRQPNLVFACARLLGAPLAGYPVFRRWLLEQWPAVAAEALVRATQTNEPRRLTAVMPILASIGPRVALIEVGASAGLCLYPDRYSYDYSGRRVDPADGPSPVLLSAETTGPVPLPEHPPEVLWRAGLDLNPLDVHDPEDVRWLDTLVWPEQAARRRRLDAAISIVRRDPPLLVRGDAAHDLEALVARAPAGVPLVIVSPAVLVYLAPEQRAAFADAVTGFGRWISLDGVGVLPRVDALLPETPMPGDFTVSLDGRPLARCGAHGQSLDWFVG</sequence>
<comment type="caution">
    <text evidence="1">The sequence shown here is derived from an EMBL/GenBank/DDBJ whole genome shotgun (WGS) entry which is preliminary data.</text>
</comment>
<dbReference type="Proteomes" id="UP000237340">
    <property type="component" value="Unassembled WGS sequence"/>
</dbReference>
<name>A0A2S3ZAC9_9MICO</name>
<protein>
    <submittedName>
        <fullName evidence="1">DUF2332 domain-containing protein</fullName>
    </submittedName>
</protein>
<dbReference type="Pfam" id="PF10094">
    <property type="entry name" value="DUF2332"/>
    <property type="match status" value="1"/>
</dbReference>
<reference evidence="1 2" key="1">
    <citation type="submission" date="2018-01" db="EMBL/GenBank/DDBJ databases">
        <title>Cryobacterium sp. nov., from glaciers in China.</title>
        <authorList>
            <person name="Liu Q."/>
            <person name="Xin Y.-H."/>
        </authorList>
    </citation>
    <scope>NUCLEOTIDE SEQUENCE [LARGE SCALE GENOMIC DNA]</scope>
    <source>
        <strain evidence="1 2">TMN-42</strain>
    </source>
</reference>
<gene>
    <name evidence="1" type="ORF">C3B61_16940</name>
</gene>
<proteinExistence type="predicted"/>
<dbReference type="EMBL" id="PPXD01000026">
    <property type="protein sequence ID" value="POH62533.1"/>
    <property type="molecule type" value="Genomic_DNA"/>
</dbReference>